<sequence length="409" mass="47835">MNRISLTLLLFFALITRSFSQVVFEPGYFITESNERIECLIRNMDWKNNPYEIEYKLSEASSEKIEGIDNILEFGINGESKYIRAKVKIDKSSTSLKNPSYESNPVFEEETVLLKVLVEGEASLYSYKKATLTRYFYKQGDMDIDQLVYKRFMSGNTKVLYNNSFRQQLLKDLTCEDIDYGSVEKLSYNEKDLRNLFVTYNECVKSDFIDFRPKPIENWFSVSLKPGLNYERLSVKRDKSTLLDFDFDNDLNFRFGVEAEIFVIFRKRTLSLLVEPTFHDYRTRMEAEEGHLLLGLEYAKVSHQSIEVPVGVRYHFYFQNGSQLFFNVTSLIFDFNNNSSIDIIRSDGSTHSSVEFTPVSNMAIGVGYKHSDKYSLEVRYQPKQEALLFYENWSSQYRGVSLMFGYTLF</sequence>
<dbReference type="RefSeq" id="WP_090258735.1">
    <property type="nucleotide sequence ID" value="NZ_FOIR01000002.1"/>
</dbReference>
<keyword evidence="3" id="KW-1185">Reference proteome</keyword>
<proteinExistence type="predicted"/>
<dbReference type="Proteomes" id="UP000199437">
    <property type="component" value="Unassembled WGS sequence"/>
</dbReference>
<reference evidence="3" key="1">
    <citation type="submission" date="2016-10" db="EMBL/GenBank/DDBJ databases">
        <authorList>
            <person name="Varghese N."/>
            <person name="Submissions S."/>
        </authorList>
    </citation>
    <scope>NUCLEOTIDE SEQUENCE [LARGE SCALE GENOMIC DNA]</scope>
    <source>
        <strain evidence="3">CGMCC 1.12402</strain>
    </source>
</reference>
<organism evidence="2 3">
    <name type="scientific">Roseivirga pacifica</name>
    <dbReference type="NCBI Taxonomy" id="1267423"/>
    <lineage>
        <taxon>Bacteria</taxon>
        <taxon>Pseudomonadati</taxon>
        <taxon>Bacteroidota</taxon>
        <taxon>Cytophagia</taxon>
        <taxon>Cytophagales</taxon>
        <taxon>Roseivirgaceae</taxon>
        <taxon>Roseivirga</taxon>
    </lineage>
</organism>
<name>A0A1I0QG55_9BACT</name>
<dbReference type="EMBL" id="FOIR01000002">
    <property type="protein sequence ID" value="SEW26086.1"/>
    <property type="molecule type" value="Genomic_DNA"/>
</dbReference>
<gene>
    <name evidence="2" type="ORF">SAMN05216290_2312</name>
</gene>
<feature type="domain" description="Outer membrane protein beta-barrel" evidence="1">
    <location>
        <begin position="220"/>
        <end position="380"/>
    </location>
</feature>
<protein>
    <recommendedName>
        <fullName evidence="1">Outer membrane protein beta-barrel domain-containing protein</fullName>
    </recommendedName>
</protein>
<dbReference type="InterPro" id="IPR025665">
    <property type="entry name" value="Beta-barrel_OMP_2"/>
</dbReference>
<evidence type="ECO:0000259" key="1">
    <source>
        <dbReference type="Pfam" id="PF13568"/>
    </source>
</evidence>
<dbReference type="Pfam" id="PF13568">
    <property type="entry name" value="OMP_b-brl_2"/>
    <property type="match status" value="1"/>
</dbReference>
<dbReference type="GeneID" id="99987014"/>
<evidence type="ECO:0000313" key="2">
    <source>
        <dbReference type="EMBL" id="SEW26086.1"/>
    </source>
</evidence>
<evidence type="ECO:0000313" key="3">
    <source>
        <dbReference type="Proteomes" id="UP000199437"/>
    </source>
</evidence>
<dbReference type="OrthoDB" id="921445at2"/>
<dbReference type="AlphaFoldDB" id="A0A1I0QG55"/>
<accession>A0A1I0QG55</accession>